<dbReference type="Proteomes" id="UP000308705">
    <property type="component" value="Unassembled WGS sequence"/>
</dbReference>
<feature type="transmembrane region" description="Helical" evidence="1">
    <location>
        <begin position="32"/>
        <end position="52"/>
    </location>
</feature>
<keyword evidence="3" id="KW-1185">Reference proteome</keyword>
<dbReference type="RefSeq" id="WP_137249249.1">
    <property type="nucleotide sequence ID" value="NZ_SZQA01000024.1"/>
</dbReference>
<evidence type="ECO:0000313" key="3">
    <source>
        <dbReference type="Proteomes" id="UP000308705"/>
    </source>
</evidence>
<comment type="caution">
    <text evidence="2">The sequence shown here is derived from an EMBL/GenBank/DDBJ whole genome shotgun (WGS) entry which is preliminary data.</text>
</comment>
<keyword evidence="1" id="KW-1133">Transmembrane helix</keyword>
<gene>
    <name evidence="2" type="ORF">FDA94_23550</name>
</gene>
<dbReference type="OrthoDB" id="3483211at2"/>
<keyword evidence="1" id="KW-0472">Membrane</keyword>
<evidence type="ECO:0000256" key="1">
    <source>
        <dbReference type="SAM" id="Phobius"/>
    </source>
</evidence>
<protein>
    <submittedName>
        <fullName evidence="2">Uncharacterized protein</fullName>
    </submittedName>
</protein>
<reference evidence="2 3" key="1">
    <citation type="submission" date="2019-04" db="EMBL/GenBank/DDBJ databases">
        <title>Herbidospora sp. NEAU-GS14.nov., a novel actinomycete isolated from soil.</title>
        <authorList>
            <person name="Han L."/>
        </authorList>
    </citation>
    <scope>NUCLEOTIDE SEQUENCE [LARGE SCALE GENOMIC DNA]</scope>
    <source>
        <strain evidence="2 3">NEAU-GS14</strain>
    </source>
</reference>
<proteinExistence type="predicted"/>
<name>A0A4U3M9U9_9ACTN</name>
<dbReference type="EMBL" id="SZQA01000024">
    <property type="protein sequence ID" value="TKK85878.1"/>
    <property type="molecule type" value="Genomic_DNA"/>
</dbReference>
<sequence>MSVSKVIVRAVAMAVDAPCVSRVTTKGDDMRYRVGSFILLIYILVGIYVAWVYDYLTPGILRDIAEALLSIFLWFLVLLGVDLHIGK</sequence>
<dbReference type="AlphaFoldDB" id="A0A4U3M9U9"/>
<feature type="transmembrane region" description="Helical" evidence="1">
    <location>
        <begin position="64"/>
        <end position="85"/>
    </location>
</feature>
<evidence type="ECO:0000313" key="2">
    <source>
        <dbReference type="EMBL" id="TKK85878.1"/>
    </source>
</evidence>
<keyword evidence="1" id="KW-0812">Transmembrane</keyword>
<organism evidence="2 3">
    <name type="scientific">Herbidospora galbida</name>
    <dbReference type="NCBI Taxonomy" id="2575442"/>
    <lineage>
        <taxon>Bacteria</taxon>
        <taxon>Bacillati</taxon>
        <taxon>Actinomycetota</taxon>
        <taxon>Actinomycetes</taxon>
        <taxon>Streptosporangiales</taxon>
        <taxon>Streptosporangiaceae</taxon>
        <taxon>Herbidospora</taxon>
    </lineage>
</organism>
<accession>A0A4U3M9U9</accession>